<sequence length="166" mass="18434">MPKKEILIYPDKVLKSRAHEVDDINLDIVTLAEDMRHTMHTAPGVGLAAPQVGEPIRLILVDPSAGKDESQLIVLINPVIAEKEGVETDIEMCLSVPETSVEVDRASRILVTGIDLKGNEVRMEANGYLARIFQHEIDHLDGKVILDYASSLKRSIYLKKRKKGTL</sequence>
<protein>
    <submittedName>
        <fullName evidence="2">Peptide deformylase</fullName>
        <ecNumber evidence="2">3.5.1.88</ecNumber>
    </submittedName>
</protein>
<dbReference type="InterPro" id="IPR036821">
    <property type="entry name" value="Peptide_deformylase_sf"/>
</dbReference>
<dbReference type="Pfam" id="PF01327">
    <property type="entry name" value="Pep_deformylase"/>
    <property type="match status" value="1"/>
</dbReference>
<dbReference type="NCBIfam" id="NF001159">
    <property type="entry name" value="PRK00150.1-3"/>
    <property type="match status" value="1"/>
</dbReference>
<dbReference type="PRINTS" id="PR01576">
    <property type="entry name" value="PDEFORMYLASE"/>
</dbReference>
<evidence type="ECO:0000256" key="1">
    <source>
        <dbReference type="ARBA" id="ARBA00010759"/>
    </source>
</evidence>
<dbReference type="EMBL" id="CAADRM010000088">
    <property type="protein sequence ID" value="VFU14156.1"/>
    <property type="molecule type" value="Genomic_DNA"/>
</dbReference>
<dbReference type="PANTHER" id="PTHR10458:SF22">
    <property type="entry name" value="PEPTIDE DEFORMYLASE"/>
    <property type="match status" value="1"/>
</dbReference>
<proteinExistence type="inferred from homology"/>
<comment type="similarity">
    <text evidence="1">Belongs to the polypeptide deformylase family.</text>
</comment>
<keyword evidence="2" id="KW-0378">Hydrolase</keyword>
<dbReference type="HAMAP" id="MF_00163">
    <property type="entry name" value="Pep_deformylase"/>
    <property type="match status" value="1"/>
</dbReference>
<dbReference type="SUPFAM" id="SSF56420">
    <property type="entry name" value="Peptide deformylase"/>
    <property type="match status" value="1"/>
</dbReference>
<dbReference type="PANTHER" id="PTHR10458">
    <property type="entry name" value="PEPTIDE DEFORMYLASE"/>
    <property type="match status" value="1"/>
</dbReference>
<dbReference type="Gene3D" id="3.90.45.10">
    <property type="entry name" value="Peptide deformylase"/>
    <property type="match status" value="1"/>
</dbReference>
<gene>
    <name evidence="2" type="primary">def</name>
    <name evidence="2" type="ORF">SCFA_260004</name>
</gene>
<name>A0A485LYS8_9ZZZZ</name>
<dbReference type="AlphaFoldDB" id="A0A485LYS8"/>
<accession>A0A485LYS8</accession>
<dbReference type="GO" id="GO:0042586">
    <property type="term" value="F:peptide deformylase activity"/>
    <property type="evidence" value="ECO:0007669"/>
    <property type="project" value="UniProtKB-EC"/>
</dbReference>
<reference evidence="2" key="1">
    <citation type="submission" date="2019-03" db="EMBL/GenBank/DDBJ databases">
        <authorList>
            <person name="Hao L."/>
        </authorList>
    </citation>
    <scope>NUCLEOTIDE SEQUENCE</scope>
</reference>
<dbReference type="NCBIfam" id="TIGR00079">
    <property type="entry name" value="pept_deformyl"/>
    <property type="match status" value="1"/>
</dbReference>
<organism evidence="2">
    <name type="scientific">anaerobic digester metagenome</name>
    <dbReference type="NCBI Taxonomy" id="1263854"/>
    <lineage>
        <taxon>unclassified sequences</taxon>
        <taxon>metagenomes</taxon>
        <taxon>ecological metagenomes</taxon>
    </lineage>
</organism>
<dbReference type="CDD" id="cd00487">
    <property type="entry name" value="Pep_deformylase"/>
    <property type="match status" value="1"/>
</dbReference>
<dbReference type="EC" id="3.5.1.88" evidence="2"/>
<evidence type="ECO:0000313" key="2">
    <source>
        <dbReference type="EMBL" id="VFU14156.1"/>
    </source>
</evidence>
<dbReference type="PIRSF" id="PIRSF004749">
    <property type="entry name" value="Pep_def"/>
    <property type="match status" value="1"/>
</dbReference>
<dbReference type="InterPro" id="IPR023635">
    <property type="entry name" value="Peptide_deformylase"/>
</dbReference>